<dbReference type="Proteomes" id="UP000256373">
    <property type="component" value="Unassembled WGS sequence"/>
</dbReference>
<name>A0A3D8YFU8_9BACT</name>
<dbReference type="AlphaFoldDB" id="A0A3D8YFU8"/>
<reference evidence="1 2" key="1">
    <citation type="submission" date="2018-07" db="EMBL/GenBank/DDBJ databases">
        <title>Dyadobacter roseus sp. nov., isolated from rose rhizosphere soil.</title>
        <authorList>
            <person name="Chen L."/>
        </authorList>
    </citation>
    <scope>NUCLEOTIDE SEQUENCE [LARGE SCALE GENOMIC DNA]</scope>
    <source>
        <strain evidence="1 2">RS19</strain>
    </source>
</reference>
<protein>
    <submittedName>
        <fullName evidence="1">Uncharacterized protein</fullName>
    </submittedName>
</protein>
<keyword evidence="2" id="KW-1185">Reference proteome</keyword>
<sequence>MSRSIIRIFLEVILKHPESGPLAYSDGLDADAAICIIKEGAKCELGNSLFFISLGYADYQYQ</sequence>
<accession>A0A3D8YFU8</accession>
<organism evidence="1 2">
    <name type="scientific">Dyadobacter luteus</name>
    <dbReference type="NCBI Taxonomy" id="2259619"/>
    <lineage>
        <taxon>Bacteria</taxon>
        <taxon>Pseudomonadati</taxon>
        <taxon>Bacteroidota</taxon>
        <taxon>Cytophagia</taxon>
        <taxon>Cytophagales</taxon>
        <taxon>Spirosomataceae</taxon>
        <taxon>Dyadobacter</taxon>
    </lineage>
</organism>
<evidence type="ECO:0000313" key="2">
    <source>
        <dbReference type="Proteomes" id="UP000256373"/>
    </source>
</evidence>
<comment type="caution">
    <text evidence="1">The sequence shown here is derived from an EMBL/GenBank/DDBJ whole genome shotgun (WGS) entry which is preliminary data.</text>
</comment>
<gene>
    <name evidence="1" type="ORF">DSL64_03805</name>
</gene>
<proteinExistence type="predicted"/>
<dbReference type="EMBL" id="QNUL01000002">
    <property type="protein sequence ID" value="REA63578.1"/>
    <property type="molecule type" value="Genomic_DNA"/>
</dbReference>
<evidence type="ECO:0000313" key="1">
    <source>
        <dbReference type="EMBL" id="REA63578.1"/>
    </source>
</evidence>